<protein>
    <submittedName>
        <fullName evidence="2">Transposase</fullName>
    </submittedName>
</protein>
<sequence length="93" mass="10948">MKAELKRAGFKNSHNHQIDETVAKELCITYRTIYAWKSELGQSTPKHKYSDSEQKELMKRYYEIKGQNPIINGKSNLKAKNFIQILSMDILWK</sequence>
<keyword evidence="1" id="KW-1185">Reference proteome</keyword>
<evidence type="ECO:0000313" key="1">
    <source>
        <dbReference type="Proteomes" id="UP000887572"/>
    </source>
</evidence>
<dbReference type="AlphaFoldDB" id="A0A914HQ53"/>
<organism evidence="1 2">
    <name type="scientific">Globodera rostochiensis</name>
    <name type="common">Golden nematode worm</name>
    <name type="synonym">Heterodera rostochiensis</name>
    <dbReference type="NCBI Taxonomy" id="31243"/>
    <lineage>
        <taxon>Eukaryota</taxon>
        <taxon>Metazoa</taxon>
        <taxon>Ecdysozoa</taxon>
        <taxon>Nematoda</taxon>
        <taxon>Chromadorea</taxon>
        <taxon>Rhabditida</taxon>
        <taxon>Tylenchina</taxon>
        <taxon>Tylenchomorpha</taxon>
        <taxon>Tylenchoidea</taxon>
        <taxon>Heteroderidae</taxon>
        <taxon>Heteroderinae</taxon>
        <taxon>Globodera</taxon>
    </lineage>
</organism>
<accession>A0A914HQ53</accession>
<name>A0A914HQ53_GLORO</name>
<reference evidence="2" key="1">
    <citation type="submission" date="2022-11" db="UniProtKB">
        <authorList>
            <consortium name="WormBaseParasite"/>
        </authorList>
    </citation>
    <scope>IDENTIFICATION</scope>
</reference>
<dbReference type="Proteomes" id="UP000887572">
    <property type="component" value="Unplaced"/>
</dbReference>
<evidence type="ECO:0000313" key="2">
    <source>
        <dbReference type="WBParaSite" id="Gr19_v10_g3207.t1"/>
    </source>
</evidence>
<proteinExistence type="predicted"/>
<dbReference type="WBParaSite" id="Gr19_v10_g3207.t1">
    <property type="protein sequence ID" value="Gr19_v10_g3207.t1"/>
    <property type="gene ID" value="Gr19_v10_g3207"/>
</dbReference>